<dbReference type="EMBL" id="JBEDUW010000004">
    <property type="protein sequence ID" value="KAK9933447.1"/>
    <property type="molecule type" value="Genomic_DNA"/>
</dbReference>
<dbReference type="Pfam" id="PF14372">
    <property type="entry name" value="hAT-like_RNase-H"/>
    <property type="match status" value="1"/>
</dbReference>
<feature type="compositionally biased region" description="Polar residues" evidence="1">
    <location>
        <begin position="323"/>
        <end position="335"/>
    </location>
</feature>
<sequence>MSKSVGKHTSLRNKDPSALGSSSVTSPSVQSIAPIPSTVNEVAARPAPIPVSTPAEVQAQSEQLNRAVLAIRNAVRYVRSSPQRLDSFKRCVEKEQLPSRGMVILDVPTRWNSSFLMLEAALKFQKAFARMVEDEDSGYLGYFKETEEEYDKDRILVPNKGNRSRVGPPTDEEWEKAKVFVQFLRVFYEITLRVSASNNPTVHTTFHDVLTIEQEINKLYVPPEMTTGSKTERVLTDMAVNMRAKYIKYYGSFRELNPLVLIGLVLDPRFKLRHIVHLFNKENFTEAEVQSKTKELKGLLMSLYEAYSPKNEVPKKNGEDDSSQSTLASVRTNESRGRSSIINDWRKHVQQSHEAVVSHEVDQYLLDPFEFTAANAHEFPILTWWKINGPKYPVLASIAKDVLAIQVSTVASESCFSTGGRVIDSFRSSLTPKSVEALICLQSWLRGDEICCKVEEPCIEDMDFYESIEREHLSTASSSSKSKAKATVAEDVDVIASESESDDDDKD</sequence>
<dbReference type="PANTHER" id="PTHR23272">
    <property type="entry name" value="BED FINGER-RELATED"/>
    <property type="match status" value="1"/>
</dbReference>
<protein>
    <recommendedName>
        <fullName evidence="6">HAT C-terminal dimerisation domain-containing protein</fullName>
    </recommendedName>
</protein>
<feature type="region of interest" description="Disordered" evidence="1">
    <location>
        <begin position="474"/>
        <end position="507"/>
    </location>
</feature>
<dbReference type="GO" id="GO:0046983">
    <property type="term" value="F:protein dimerization activity"/>
    <property type="evidence" value="ECO:0007669"/>
    <property type="project" value="InterPro"/>
</dbReference>
<feature type="domain" description="HAT C-terminal dimerisation" evidence="2">
    <location>
        <begin position="360"/>
        <end position="445"/>
    </location>
</feature>
<dbReference type="Pfam" id="PF05699">
    <property type="entry name" value="Dimer_Tnp_hAT"/>
    <property type="match status" value="1"/>
</dbReference>
<evidence type="ECO:0008006" key="6">
    <source>
        <dbReference type="Google" id="ProtNLM"/>
    </source>
</evidence>
<accession>A0AAW1X9V8</accession>
<gene>
    <name evidence="4" type="ORF">M0R45_020645</name>
</gene>
<feature type="compositionally biased region" description="Basic residues" evidence="1">
    <location>
        <begin position="1"/>
        <end position="11"/>
    </location>
</feature>
<reference evidence="4 5" key="1">
    <citation type="journal article" date="2023" name="G3 (Bethesda)">
        <title>A chromosome-length genome assembly and annotation of blackberry (Rubus argutus, cv. 'Hillquist').</title>
        <authorList>
            <person name="Bruna T."/>
            <person name="Aryal R."/>
            <person name="Dudchenko O."/>
            <person name="Sargent D.J."/>
            <person name="Mead D."/>
            <person name="Buti M."/>
            <person name="Cavallini A."/>
            <person name="Hytonen T."/>
            <person name="Andres J."/>
            <person name="Pham M."/>
            <person name="Weisz D."/>
            <person name="Mascagni F."/>
            <person name="Usai G."/>
            <person name="Natali L."/>
            <person name="Bassil N."/>
            <person name="Fernandez G.E."/>
            <person name="Lomsadze A."/>
            <person name="Armour M."/>
            <person name="Olukolu B."/>
            <person name="Poorten T."/>
            <person name="Britton C."/>
            <person name="Davik J."/>
            <person name="Ashrafi H."/>
            <person name="Aiden E.L."/>
            <person name="Borodovsky M."/>
            <person name="Worthington M."/>
        </authorList>
    </citation>
    <scope>NUCLEOTIDE SEQUENCE [LARGE SCALE GENOMIC DNA]</scope>
    <source>
        <strain evidence="4">PI 553951</strain>
    </source>
</reference>
<feature type="compositionally biased region" description="Low complexity" evidence="1">
    <location>
        <begin position="474"/>
        <end position="487"/>
    </location>
</feature>
<proteinExistence type="predicted"/>
<dbReference type="InterPro" id="IPR025525">
    <property type="entry name" value="hAT-like_transposase_RNase-H"/>
</dbReference>
<dbReference type="InterPro" id="IPR012337">
    <property type="entry name" value="RNaseH-like_sf"/>
</dbReference>
<feature type="region of interest" description="Disordered" evidence="1">
    <location>
        <begin position="311"/>
        <end position="335"/>
    </location>
</feature>
<dbReference type="PANTHER" id="PTHR23272:SF193">
    <property type="entry name" value="OS07G0624100 PROTEIN"/>
    <property type="match status" value="1"/>
</dbReference>
<evidence type="ECO:0000313" key="5">
    <source>
        <dbReference type="Proteomes" id="UP001457282"/>
    </source>
</evidence>
<dbReference type="InterPro" id="IPR008906">
    <property type="entry name" value="HATC_C_dom"/>
</dbReference>
<keyword evidence="5" id="KW-1185">Reference proteome</keyword>
<comment type="caution">
    <text evidence="4">The sequence shown here is derived from an EMBL/GenBank/DDBJ whole genome shotgun (WGS) entry which is preliminary data.</text>
</comment>
<dbReference type="GO" id="GO:0003677">
    <property type="term" value="F:DNA binding"/>
    <property type="evidence" value="ECO:0007669"/>
    <property type="project" value="InterPro"/>
</dbReference>
<feature type="compositionally biased region" description="Low complexity" evidence="1">
    <location>
        <begin position="17"/>
        <end position="30"/>
    </location>
</feature>
<evidence type="ECO:0000259" key="2">
    <source>
        <dbReference type="Pfam" id="PF05699"/>
    </source>
</evidence>
<evidence type="ECO:0000313" key="4">
    <source>
        <dbReference type="EMBL" id="KAK9933447.1"/>
    </source>
</evidence>
<dbReference type="SUPFAM" id="SSF53098">
    <property type="entry name" value="Ribonuclease H-like"/>
    <property type="match status" value="1"/>
</dbReference>
<dbReference type="Proteomes" id="UP001457282">
    <property type="component" value="Unassembled WGS sequence"/>
</dbReference>
<name>A0AAW1X9V8_RUBAR</name>
<dbReference type="AlphaFoldDB" id="A0AAW1X9V8"/>
<evidence type="ECO:0000259" key="3">
    <source>
        <dbReference type="Pfam" id="PF14372"/>
    </source>
</evidence>
<evidence type="ECO:0000256" key="1">
    <source>
        <dbReference type="SAM" id="MobiDB-lite"/>
    </source>
</evidence>
<organism evidence="4 5">
    <name type="scientific">Rubus argutus</name>
    <name type="common">Southern blackberry</name>
    <dbReference type="NCBI Taxonomy" id="59490"/>
    <lineage>
        <taxon>Eukaryota</taxon>
        <taxon>Viridiplantae</taxon>
        <taxon>Streptophyta</taxon>
        <taxon>Embryophyta</taxon>
        <taxon>Tracheophyta</taxon>
        <taxon>Spermatophyta</taxon>
        <taxon>Magnoliopsida</taxon>
        <taxon>eudicotyledons</taxon>
        <taxon>Gunneridae</taxon>
        <taxon>Pentapetalae</taxon>
        <taxon>rosids</taxon>
        <taxon>fabids</taxon>
        <taxon>Rosales</taxon>
        <taxon>Rosaceae</taxon>
        <taxon>Rosoideae</taxon>
        <taxon>Rosoideae incertae sedis</taxon>
        <taxon>Rubus</taxon>
    </lineage>
</organism>
<feature type="domain" description="hAT-like transposase RNase-H fold" evidence="3">
    <location>
        <begin position="195"/>
        <end position="307"/>
    </location>
</feature>
<feature type="region of interest" description="Disordered" evidence="1">
    <location>
        <begin position="1"/>
        <end position="30"/>
    </location>
</feature>